<protein>
    <submittedName>
        <fullName evidence="21">Ero1-like protein-like</fullName>
    </submittedName>
</protein>
<evidence type="ECO:0000256" key="4">
    <source>
        <dbReference type="ARBA" id="ARBA00011802"/>
    </source>
</evidence>
<feature type="region of interest" description="Disordered" evidence="19">
    <location>
        <begin position="80"/>
        <end position="101"/>
    </location>
</feature>
<sequence length="432" mass="49157">MWWRTCVCVVLVVVVHTSRAQWFGGQQKASKGDTAAGERCFCQVNLNKKCPFWEDDSRCAIRYCSVKPCTDIPEGIKGTVSPNGNDGSHMLKKKTSHTSTPDCDAEKALGYLNMTLSKESIDEFERWAAHDSAQDSFCDLEDESSVDSEYVDLLLNPERYTGYVGPSTHRIWRSIYQENCFKPTGRVQSYMDFSNIGELCLEKRAFYRAVSGLHSSINIHLAARYLLSDKNGFAEANDGVWGHNVEEFQRRFDPELTGGEGPLRLKNLYFLYLLELRALAKAAPYLESLEFYTGNDVEDSEVRKAVRDLVTIVKSFQEHFDEGTMFTGGFQATKLKTEFRDHFRNITRIMDCVGCDKCRLWGKLQITGLGTALKILFSGNFDQPLDQQLDLSTVRQTRFQLSRGEIVSLFNAFGRLSSSIMELENFRHKSLR</sequence>
<feature type="binding site" evidence="17">
    <location>
        <position position="172"/>
    </location>
    <ligand>
        <name>FAD</name>
        <dbReference type="ChEBI" id="CHEBI:57692"/>
    </ligand>
</feature>
<evidence type="ECO:0000256" key="13">
    <source>
        <dbReference type="ARBA" id="ARBA00023157"/>
    </source>
</evidence>
<dbReference type="GO" id="GO:0005789">
    <property type="term" value="C:endoplasmic reticulum membrane"/>
    <property type="evidence" value="ECO:0007669"/>
    <property type="project" value="UniProtKB-SubCell"/>
</dbReference>
<evidence type="ECO:0000256" key="16">
    <source>
        <dbReference type="PIRSR" id="PIRSR017205-1"/>
    </source>
</evidence>
<dbReference type="EMBL" id="JAHLQT010012015">
    <property type="protein sequence ID" value="KAG7171628.1"/>
    <property type="molecule type" value="Genomic_DNA"/>
</dbReference>
<keyword evidence="6" id="KW-0285">Flavoprotein</keyword>
<evidence type="ECO:0000256" key="5">
    <source>
        <dbReference type="ARBA" id="ARBA00022448"/>
    </source>
</evidence>
<keyword evidence="9 17" id="KW-0274">FAD</keyword>
<evidence type="ECO:0000256" key="15">
    <source>
        <dbReference type="ARBA" id="ARBA00023284"/>
    </source>
</evidence>
<evidence type="ECO:0000256" key="3">
    <source>
        <dbReference type="ARBA" id="ARBA00008277"/>
    </source>
</evidence>
<keyword evidence="14" id="KW-0325">Glycoprotein</keyword>
<dbReference type="InterPro" id="IPR007266">
    <property type="entry name" value="Ero1"/>
</dbReference>
<evidence type="ECO:0000256" key="19">
    <source>
        <dbReference type="SAM" id="MobiDB-lite"/>
    </source>
</evidence>
<comment type="similarity">
    <text evidence="3">Belongs to the EROs family.</text>
</comment>
<name>A0A8J5N1P0_HOMAM</name>
<evidence type="ECO:0000256" key="1">
    <source>
        <dbReference type="ARBA" id="ARBA00001974"/>
    </source>
</evidence>
<feature type="binding site" evidence="17">
    <location>
        <position position="159"/>
    </location>
    <ligand>
        <name>FAD</name>
        <dbReference type="ChEBI" id="CHEBI:57692"/>
    </ligand>
</feature>
<keyword evidence="13 18" id="KW-1015">Disulfide bond</keyword>
<evidence type="ECO:0000256" key="11">
    <source>
        <dbReference type="ARBA" id="ARBA00023002"/>
    </source>
</evidence>
<dbReference type="GO" id="GO:0034975">
    <property type="term" value="P:protein folding in endoplasmic reticulum"/>
    <property type="evidence" value="ECO:0007669"/>
    <property type="project" value="InterPro"/>
</dbReference>
<dbReference type="PANTHER" id="PTHR12613">
    <property type="entry name" value="ERO1-RELATED"/>
    <property type="match status" value="1"/>
</dbReference>
<feature type="binding site" evidence="17">
    <location>
        <position position="161"/>
    </location>
    <ligand>
        <name>FAD</name>
        <dbReference type="ChEBI" id="CHEBI:57692"/>
    </ligand>
</feature>
<gene>
    <name evidence="21" type="primary">Ero1L-L</name>
    <name evidence="21" type="ORF">Hamer_G014767</name>
</gene>
<evidence type="ECO:0000256" key="6">
    <source>
        <dbReference type="ARBA" id="ARBA00022630"/>
    </source>
</evidence>
<comment type="caution">
    <text evidence="21">The sequence shown here is derived from an EMBL/GenBank/DDBJ whole genome shotgun (WGS) entry which is preliminary data.</text>
</comment>
<evidence type="ECO:0000256" key="12">
    <source>
        <dbReference type="ARBA" id="ARBA00023136"/>
    </source>
</evidence>
<comment type="subunit">
    <text evidence="4">May function both as a monomer and a homodimer.</text>
</comment>
<evidence type="ECO:0000256" key="10">
    <source>
        <dbReference type="ARBA" id="ARBA00022982"/>
    </source>
</evidence>
<evidence type="ECO:0000313" key="21">
    <source>
        <dbReference type="EMBL" id="KAG7171628.1"/>
    </source>
</evidence>
<dbReference type="SUPFAM" id="SSF110019">
    <property type="entry name" value="ERO1-like"/>
    <property type="match status" value="1"/>
</dbReference>
<dbReference type="PANTHER" id="PTHR12613:SF0">
    <property type="entry name" value="ERO1-LIKE PROTEIN"/>
    <property type="match status" value="1"/>
</dbReference>
<feature type="signal peptide" evidence="20">
    <location>
        <begin position="1"/>
        <end position="20"/>
    </location>
</feature>
<feature type="disulfide bond" description="Redox-active" evidence="18">
    <location>
        <begin position="355"/>
        <end position="358"/>
    </location>
</feature>
<dbReference type="Proteomes" id="UP000747542">
    <property type="component" value="Unassembled WGS sequence"/>
</dbReference>
<accession>A0A8J5N1P0</accession>
<dbReference type="GO" id="GO:0015035">
    <property type="term" value="F:protein-disulfide reductase activity"/>
    <property type="evidence" value="ECO:0007669"/>
    <property type="project" value="InterPro"/>
</dbReference>
<organism evidence="21 22">
    <name type="scientific">Homarus americanus</name>
    <name type="common">American lobster</name>
    <dbReference type="NCBI Taxonomy" id="6706"/>
    <lineage>
        <taxon>Eukaryota</taxon>
        <taxon>Metazoa</taxon>
        <taxon>Ecdysozoa</taxon>
        <taxon>Arthropoda</taxon>
        <taxon>Crustacea</taxon>
        <taxon>Multicrustacea</taxon>
        <taxon>Malacostraca</taxon>
        <taxon>Eumalacostraca</taxon>
        <taxon>Eucarida</taxon>
        <taxon>Decapoda</taxon>
        <taxon>Pleocyemata</taxon>
        <taxon>Astacidea</taxon>
        <taxon>Nephropoidea</taxon>
        <taxon>Nephropidae</taxon>
        <taxon>Homarus</taxon>
    </lineage>
</organism>
<evidence type="ECO:0000256" key="2">
    <source>
        <dbReference type="ARBA" id="ARBA00004367"/>
    </source>
</evidence>
<evidence type="ECO:0000256" key="17">
    <source>
        <dbReference type="PIRSR" id="PIRSR017205-2"/>
    </source>
</evidence>
<dbReference type="InterPro" id="IPR037192">
    <property type="entry name" value="ERO1-like_sf"/>
</dbReference>
<evidence type="ECO:0000256" key="20">
    <source>
        <dbReference type="SAM" id="SignalP"/>
    </source>
</evidence>
<evidence type="ECO:0000256" key="8">
    <source>
        <dbReference type="ARBA" id="ARBA00022824"/>
    </source>
</evidence>
<evidence type="ECO:0000256" key="14">
    <source>
        <dbReference type="ARBA" id="ARBA00023180"/>
    </source>
</evidence>
<dbReference type="AlphaFoldDB" id="A0A8J5N1P0"/>
<keyword evidence="11" id="KW-0560">Oxidoreductase</keyword>
<evidence type="ECO:0000256" key="9">
    <source>
        <dbReference type="ARBA" id="ARBA00022827"/>
    </source>
</evidence>
<keyword evidence="5" id="KW-0813">Transport</keyword>
<evidence type="ECO:0000256" key="18">
    <source>
        <dbReference type="PIRSR" id="PIRSR017205-3"/>
    </source>
</evidence>
<dbReference type="Pfam" id="PF04137">
    <property type="entry name" value="ERO1"/>
    <property type="match status" value="1"/>
</dbReference>
<feature type="disulfide bond" description="Redox-active" evidence="18">
    <location>
        <begin position="59"/>
        <end position="64"/>
    </location>
</feature>
<keyword evidence="7 20" id="KW-0732">Signal</keyword>
<keyword evidence="15" id="KW-0676">Redox-active center</keyword>
<comment type="subcellular location">
    <subcellularLocation>
        <location evidence="2">Endoplasmic reticulum membrane</location>
        <topology evidence="2">Peripheral membrane protein</topology>
        <orientation evidence="2">Lumenal side</orientation>
    </subcellularLocation>
</comment>
<feature type="chain" id="PRO_5035233573" evidence="20">
    <location>
        <begin position="21"/>
        <end position="432"/>
    </location>
</feature>
<keyword evidence="10" id="KW-0249">Electron transport</keyword>
<keyword evidence="12" id="KW-0472">Membrane</keyword>
<keyword evidence="22" id="KW-1185">Reference proteome</keyword>
<evidence type="ECO:0000313" key="22">
    <source>
        <dbReference type="Proteomes" id="UP000747542"/>
    </source>
</evidence>
<evidence type="ECO:0000256" key="7">
    <source>
        <dbReference type="ARBA" id="ARBA00022729"/>
    </source>
</evidence>
<comment type="cofactor">
    <cofactor evidence="1 17">
        <name>FAD</name>
        <dbReference type="ChEBI" id="CHEBI:57692"/>
    </cofactor>
</comment>
<feature type="active site" evidence="16">
    <location>
        <position position="355"/>
    </location>
</feature>
<proteinExistence type="inferred from homology"/>
<feature type="active site" evidence="16">
    <location>
        <position position="358"/>
    </location>
</feature>
<dbReference type="PIRSF" id="PIRSF017205">
    <property type="entry name" value="ERO1"/>
    <property type="match status" value="1"/>
</dbReference>
<dbReference type="GO" id="GO:0016972">
    <property type="term" value="F:thiol oxidase activity"/>
    <property type="evidence" value="ECO:0007669"/>
    <property type="project" value="InterPro"/>
</dbReference>
<feature type="binding site" evidence="17">
    <location>
        <position position="251"/>
    </location>
    <ligand>
        <name>FAD</name>
        <dbReference type="ChEBI" id="CHEBI:57692"/>
    </ligand>
</feature>
<reference evidence="21" key="1">
    <citation type="journal article" date="2021" name="Sci. Adv.">
        <title>The American lobster genome reveals insights on longevity, neural, and immune adaptations.</title>
        <authorList>
            <person name="Polinski J.M."/>
            <person name="Zimin A.V."/>
            <person name="Clark K.F."/>
            <person name="Kohn A.B."/>
            <person name="Sadowski N."/>
            <person name="Timp W."/>
            <person name="Ptitsyn A."/>
            <person name="Khanna P."/>
            <person name="Romanova D.Y."/>
            <person name="Williams P."/>
            <person name="Greenwood S.J."/>
            <person name="Moroz L.L."/>
            <person name="Walt D.R."/>
            <person name="Bodnar A.G."/>
        </authorList>
    </citation>
    <scope>NUCLEOTIDE SEQUENCE</scope>
    <source>
        <strain evidence="21">GMGI-L3</strain>
    </source>
</reference>
<feature type="binding site" evidence="17">
    <location>
        <position position="214"/>
    </location>
    <ligand>
        <name>FAD</name>
        <dbReference type="ChEBI" id="CHEBI:57692"/>
    </ligand>
</feature>
<feature type="binding site" evidence="17">
    <location>
        <position position="211"/>
    </location>
    <ligand>
        <name>FAD</name>
        <dbReference type="ChEBI" id="CHEBI:57692"/>
    </ligand>
</feature>
<dbReference type="GO" id="GO:0071949">
    <property type="term" value="F:FAD binding"/>
    <property type="evidence" value="ECO:0007669"/>
    <property type="project" value="InterPro"/>
</dbReference>
<keyword evidence="8" id="KW-0256">Endoplasmic reticulum</keyword>